<evidence type="ECO:0000313" key="1">
    <source>
        <dbReference type="EMBL" id="KAF9451916.1"/>
    </source>
</evidence>
<accession>A0A9P5XLI7</accession>
<sequence length="163" mass="18299">MPFFPGPIFNHNEPYSYPEMPGTSLQTPCCANPSFNWRFLTLGASSSVFGEMFNYGHGVSMNSHNDMGIMSINGIYPPETHQSLHNPALGTFDGLPDFTAFPNDSYSEHSAPHFHPPSQHVPNIDQILIEFNNARKMLFRFDAYGAVSNITYNVSDLHRTQEL</sequence>
<dbReference type="Proteomes" id="UP000807342">
    <property type="component" value="Unassembled WGS sequence"/>
</dbReference>
<dbReference type="EMBL" id="MU151078">
    <property type="protein sequence ID" value="KAF9451916.1"/>
    <property type="molecule type" value="Genomic_DNA"/>
</dbReference>
<evidence type="ECO:0000313" key="2">
    <source>
        <dbReference type="Proteomes" id="UP000807342"/>
    </source>
</evidence>
<dbReference type="AlphaFoldDB" id="A0A9P5XLI7"/>
<proteinExistence type="predicted"/>
<name>A0A9P5XLI7_9AGAR</name>
<keyword evidence="2" id="KW-1185">Reference proteome</keyword>
<protein>
    <submittedName>
        <fullName evidence="1">Uncharacterized protein</fullName>
    </submittedName>
</protein>
<gene>
    <name evidence="1" type="ORF">P691DRAFT_296013</name>
</gene>
<dbReference type="OrthoDB" id="5419315at2759"/>
<reference evidence="1" key="1">
    <citation type="submission" date="2020-11" db="EMBL/GenBank/DDBJ databases">
        <authorList>
            <consortium name="DOE Joint Genome Institute"/>
            <person name="Ahrendt S."/>
            <person name="Riley R."/>
            <person name="Andreopoulos W."/>
            <person name="Labutti K."/>
            <person name="Pangilinan J."/>
            <person name="Ruiz-Duenas F.J."/>
            <person name="Barrasa J.M."/>
            <person name="Sanchez-Garcia M."/>
            <person name="Camarero S."/>
            <person name="Miyauchi S."/>
            <person name="Serrano A."/>
            <person name="Linde D."/>
            <person name="Babiker R."/>
            <person name="Drula E."/>
            <person name="Ayuso-Fernandez I."/>
            <person name="Pacheco R."/>
            <person name="Padilla G."/>
            <person name="Ferreira P."/>
            <person name="Barriuso J."/>
            <person name="Kellner H."/>
            <person name="Castanera R."/>
            <person name="Alfaro M."/>
            <person name="Ramirez L."/>
            <person name="Pisabarro A.G."/>
            <person name="Kuo A."/>
            <person name="Tritt A."/>
            <person name="Lipzen A."/>
            <person name="He G."/>
            <person name="Yan M."/>
            <person name="Ng V."/>
            <person name="Cullen D."/>
            <person name="Martin F."/>
            <person name="Rosso M.-N."/>
            <person name="Henrissat B."/>
            <person name="Hibbett D."/>
            <person name="Martinez A.T."/>
            <person name="Grigoriev I.V."/>
        </authorList>
    </citation>
    <scope>NUCLEOTIDE SEQUENCE</scope>
    <source>
        <strain evidence="1">MF-IS2</strain>
    </source>
</reference>
<comment type="caution">
    <text evidence="1">The sequence shown here is derived from an EMBL/GenBank/DDBJ whole genome shotgun (WGS) entry which is preliminary data.</text>
</comment>
<organism evidence="1 2">
    <name type="scientific">Macrolepiota fuliginosa MF-IS2</name>
    <dbReference type="NCBI Taxonomy" id="1400762"/>
    <lineage>
        <taxon>Eukaryota</taxon>
        <taxon>Fungi</taxon>
        <taxon>Dikarya</taxon>
        <taxon>Basidiomycota</taxon>
        <taxon>Agaricomycotina</taxon>
        <taxon>Agaricomycetes</taxon>
        <taxon>Agaricomycetidae</taxon>
        <taxon>Agaricales</taxon>
        <taxon>Agaricineae</taxon>
        <taxon>Agaricaceae</taxon>
        <taxon>Macrolepiota</taxon>
    </lineage>
</organism>